<name>A0A1I1HDE2_9ACTN</name>
<dbReference type="Gene3D" id="2.30.110.10">
    <property type="entry name" value="Electron Transport, Fmn-binding Protein, Chain A"/>
    <property type="match status" value="1"/>
</dbReference>
<protein>
    <submittedName>
        <fullName evidence="4">NADH-FMN oxidoreductase RutF, flavin reductase (DIM6/NTAB) family</fullName>
    </submittedName>
</protein>
<reference evidence="4 5" key="1">
    <citation type="submission" date="2016-10" db="EMBL/GenBank/DDBJ databases">
        <authorList>
            <person name="de Groot N.N."/>
        </authorList>
    </citation>
    <scope>NUCLEOTIDE SEQUENCE [LARGE SCALE GENOMIC DNA]</scope>
    <source>
        <strain evidence="4 5">CGMCC 4.5739</strain>
    </source>
</reference>
<dbReference type="AlphaFoldDB" id="A0A1I1HDE2"/>
<dbReference type="InterPro" id="IPR050268">
    <property type="entry name" value="NADH-dep_flavin_reductase"/>
</dbReference>
<feature type="region of interest" description="Disordered" evidence="2">
    <location>
        <begin position="147"/>
        <end position="166"/>
    </location>
</feature>
<evidence type="ECO:0000259" key="3">
    <source>
        <dbReference type="SMART" id="SM00903"/>
    </source>
</evidence>
<dbReference type="GO" id="GO:0042602">
    <property type="term" value="F:riboflavin reductase (NADPH) activity"/>
    <property type="evidence" value="ECO:0007669"/>
    <property type="project" value="TreeGrafter"/>
</dbReference>
<accession>A0A1I1HDE2</accession>
<dbReference type="GO" id="GO:0010181">
    <property type="term" value="F:FMN binding"/>
    <property type="evidence" value="ECO:0007669"/>
    <property type="project" value="InterPro"/>
</dbReference>
<evidence type="ECO:0000256" key="1">
    <source>
        <dbReference type="ARBA" id="ARBA00023002"/>
    </source>
</evidence>
<evidence type="ECO:0000256" key="2">
    <source>
        <dbReference type="SAM" id="MobiDB-lite"/>
    </source>
</evidence>
<gene>
    <name evidence="4" type="ORF">SAMN05421773_102271</name>
</gene>
<keyword evidence="5" id="KW-1185">Reference proteome</keyword>
<dbReference type="Pfam" id="PF01613">
    <property type="entry name" value="Flavin_Reduct"/>
    <property type="match status" value="1"/>
</dbReference>
<dbReference type="SMART" id="SM00903">
    <property type="entry name" value="Flavin_Reduct"/>
    <property type="match status" value="1"/>
</dbReference>
<dbReference type="RefSeq" id="WP_093837578.1">
    <property type="nucleotide sequence ID" value="NZ_FOLM01000002.1"/>
</dbReference>
<evidence type="ECO:0000313" key="4">
    <source>
        <dbReference type="EMBL" id="SFC19503.1"/>
    </source>
</evidence>
<evidence type="ECO:0000313" key="5">
    <source>
        <dbReference type="Proteomes" id="UP000199207"/>
    </source>
</evidence>
<dbReference type="PANTHER" id="PTHR30466:SF1">
    <property type="entry name" value="FMN REDUCTASE (NADH) RUTF"/>
    <property type="match status" value="1"/>
</dbReference>
<dbReference type="Proteomes" id="UP000199207">
    <property type="component" value="Unassembled WGS sequence"/>
</dbReference>
<dbReference type="InterPro" id="IPR002563">
    <property type="entry name" value="Flavin_Rdtase-like_dom"/>
</dbReference>
<dbReference type="PANTHER" id="PTHR30466">
    <property type="entry name" value="FLAVIN REDUCTASE"/>
    <property type="match status" value="1"/>
</dbReference>
<sequence>MTPRAGAGRTSREPLDPRRLRGTLGRFATGVTVVTYTAEGGPRGVTMNSFTSVSMDPPLVLVSVARSARAARWLPGRPFAVNVLAAGQRGLALHFAGRPDEDLAVDWAAGAAVPRLHGVAAWLECLPWATYHGGDHLLVVGEVAGHGDGPGDGSGDGRGRGRRPGDPLLFHAGEFHTLGPAPGESARPGRVPPAPWLAPARLLHEITEPGLAEPAFTALAAD</sequence>
<dbReference type="OrthoDB" id="9792858at2"/>
<feature type="compositionally biased region" description="Basic and acidic residues" evidence="2">
    <location>
        <begin position="155"/>
        <end position="165"/>
    </location>
</feature>
<keyword evidence="1" id="KW-0560">Oxidoreductase</keyword>
<dbReference type="STRING" id="910347.SAMN05421773_102271"/>
<dbReference type="InterPro" id="IPR012349">
    <property type="entry name" value="Split_barrel_FMN-bd"/>
</dbReference>
<dbReference type="EMBL" id="FOLM01000002">
    <property type="protein sequence ID" value="SFC19503.1"/>
    <property type="molecule type" value="Genomic_DNA"/>
</dbReference>
<organism evidence="4 5">
    <name type="scientific">Streptomyces aidingensis</name>
    <dbReference type="NCBI Taxonomy" id="910347"/>
    <lineage>
        <taxon>Bacteria</taxon>
        <taxon>Bacillati</taxon>
        <taxon>Actinomycetota</taxon>
        <taxon>Actinomycetes</taxon>
        <taxon>Kitasatosporales</taxon>
        <taxon>Streptomycetaceae</taxon>
        <taxon>Streptomyces</taxon>
    </lineage>
</organism>
<feature type="domain" description="Flavin reductase like" evidence="3">
    <location>
        <begin position="24"/>
        <end position="177"/>
    </location>
</feature>
<dbReference type="SUPFAM" id="SSF50475">
    <property type="entry name" value="FMN-binding split barrel"/>
    <property type="match status" value="1"/>
</dbReference>
<proteinExistence type="predicted"/>